<dbReference type="Proteomes" id="UP000636479">
    <property type="component" value="Unassembled WGS sequence"/>
</dbReference>
<keyword evidence="1" id="KW-1133">Transmembrane helix</keyword>
<dbReference type="GeneID" id="59353053"/>
<name>A0A8H6VP68_9AGAR</name>
<feature type="transmembrane region" description="Helical" evidence="1">
    <location>
        <begin position="219"/>
        <end position="241"/>
    </location>
</feature>
<dbReference type="RefSeq" id="XP_037213129.1">
    <property type="nucleotide sequence ID" value="XM_037370537.1"/>
</dbReference>
<feature type="transmembrane region" description="Helical" evidence="1">
    <location>
        <begin position="262"/>
        <end position="283"/>
    </location>
</feature>
<feature type="transmembrane region" description="Helical" evidence="1">
    <location>
        <begin position="194"/>
        <end position="213"/>
    </location>
</feature>
<reference evidence="2" key="1">
    <citation type="submission" date="2020-05" db="EMBL/GenBank/DDBJ databases">
        <title>Mycena genomes resolve the evolution of fungal bioluminescence.</title>
        <authorList>
            <person name="Tsai I.J."/>
        </authorList>
    </citation>
    <scope>NUCLEOTIDE SEQUENCE</scope>
    <source>
        <strain evidence="2">171206Taipei</strain>
    </source>
</reference>
<dbReference type="OrthoDB" id="2796521at2759"/>
<gene>
    <name evidence="2" type="ORF">MIND_01414300</name>
</gene>
<evidence type="ECO:0000313" key="3">
    <source>
        <dbReference type="Proteomes" id="UP000636479"/>
    </source>
</evidence>
<keyword evidence="1" id="KW-0472">Membrane</keyword>
<evidence type="ECO:0000313" key="2">
    <source>
        <dbReference type="EMBL" id="KAF7288977.1"/>
    </source>
</evidence>
<dbReference type="AlphaFoldDB" id="A0A8H6VP68"/>
<keyword evidence="3" id="KW-1185">Reference proteome</keyword>
<sequence>MPSIFDPTPQEHIEAYSALLDQQTATHVWKPALDAPPAHVKVQFFLLRYKVSHNLRPDIQAIIPLESSGSLSLFNVMKMWGLETCVVIDSDRMRLGFSSDPNYLSAATVKILIDRYGCIKLIEPYVSASTLITRHTRQILVSLGLISQSYLILASNGVKNDFRDIHGVHLKAKAAVMKYTKVAYGWISDKSHKIYASCARVVVPASLAAWPYVVIGFFYILPIIRFLPLVLFAALLIATRTSNTMRSFLKLRAKDFEHGPSLWEDLAVFFTLASLVFVVSLLYGPKQWRQWVANLAEEEEDDEDDGSDEEE</sequence>
<keyword evidence="1" id="KW-0812">Transmembrane</keyword>
<accession>A0A8H6VP68</accession>
<comment type="caution">
    <text evidence="2">The sequence shown here is derived from an EMBL/GenBank/DDBJ whole genome shotgun (WGS) entry which is preliminary data.</text>
</comment>
<evidence type="ECO:0000256" key="1">
    <source>
        <dbReference type="SAM" id="Phobius"/>
    </source>
</evidence>
<dbReference type="EMBL" id="JACAZF010000018">
    <property type="protein sequence ID" value="KAF7288977.1"/>
    <property type="molecule type" value="Genomic_DNA"/>
</dbReference>
<protein>
    <submittedName>
        <fullName evidence="2">Uncharacterized protein</fullName>
    </submittedName>
</protein>
<organism evidence="2 3">
    <name type="scientific">Mycena indigotica</name>
    <dbReference type="NCBI Taxonomy" id="2126181"/>
    <lineage>
        <taxon>Eukaryota</taxon>
        <taxon>Fungi</taxon>
        <taxon>Dikarya</taxon>
        <taxon>Basidiomycota</taxon>
        <taxon>Agaricomycotina</taxon>
        <taxon>Agaricomycetes</taxon>
        <taxon>Agaricomycetidae</taxon>
        <taxon>Agaricales</taxon>
        <taxon>Marasmiineae</taxon>
        <taxon>Mycenaceae</taxon>
        <taxon>Mycena</taxon>
    </lineage>
</organism>
<proteinExistence type="predicted"/>